<dbReference type="InterPro" id="IPR025298">
    <property type="entry name" value="DUF4094"/>
</dbReference>
<evidence type="ECO:0000259" key="14">
    <source>
        <dbReference type="Pfam" id="PF13334"/>
    </source>
</evidence>
<keyword evidence="5 13" id="KW-0328">Glycosyltransferase</keyword>
<protein>
    <recommendedName>
        <fullName evidence="13">Hexosyltransferase</fullName>
        <ecNumber evidence="13">2.4.1.-</ecNumber>
    </recommendedName>
</protein>
<dbReference type="InterPro" id="IPR002659">
    <property type="entry name" value="Glyco_trans_31"/>
</dbReference>
<keyword evidence="7 13" id="KW-0812">Transmembrane</keyword>
<evidence type="ECO:0000256" key="7">
    <source>
        <dbReference type="ARBA" id="ARBA00022692"/>
    </source>
</evidence>
<dbReference type="Gene3D" id="3.90.550.50">
    <property type="match status" value="1"/>
</dbReference>
<evidence type="ECO:0000256" key="9">
    <source>
        <dbReference type="ARBA" id="ARBA00022989"/>
    </source>
</evidence>
<evidence type="ECO:0000256" key="3">
    <source>
        <dbReference type="ARBA" id="ARBA00004922"/>
    </source>
</evidence>
<reference evidence="15 16" key="1">
    <citation type="journal article" date="2016" name="Sci. Rep.">
        <title>The genome sequence of the outbreeding globe artichoke constructed de novo incorporating a phase-aware low-pass sequencing strategy of F1 progeny.</title>
        <authorList>
            <person name="Scaglione D."/>
            <person name="Reyes-Chin-Wo S."/>
            <person name="Acquadro A."/>
            <person name="Froenicke L."/>
            <person name="Portis E."/>
            <person name="Beitel C."/>
            <person name="Tirone M."/>
            <person name="Mauro R."/>
            <person name="Lo Monaco A."/>
            <person name="Mauromicale G."/>
            <person name="Faccioli P."/>
            <person name="Cattivelli L."/>
            <person name="Rieseberg L."/>
            <person name="Michelmore R."/>
            <person name="Lanteri S."/>
        </authorList>
    </citation>
    <scope>NUCLEOTIDE SEQUENCE [LARGE SCALE GENOMIC DNA]</scope>
    <source>
        <strain evidence="15">2C</strain>
    </source>
</reference>
<dbReference type="AlphaFoldDB" id="A0A118JZN1"/>
<dbReference type="PANTHER" id="PTHR11214">
    <property type="entry name" value="BETA-1,3-N-ACETYLGLUCOSAMINYLTRANSFERASE"/>
    <property type="match status" value="1"/>
</dbReference>
<comment type="pathway">
    <text evidence="3">Protein modification; protein glycosylation.</text>
</comment>
<evidence type="ECO:0000256" key="11">
    <source>
        <dbReference type="ARBA" id="ARBA00023136"/>
    </source>
</evidence>
<name>A0A118JZN1_CYNCS</name>
<evidence type="ECO:0000313" key="15">
    <source>
        <dbReference type="EMBL" id="KVH99807.1"/>
    </source>
</evidence>
<keyword evidence="6" id="KW-0808">Transferase</keyword>
<sequence>MENSPPYYKEGLPLPTTISKTEKQRSRSSSRSSIPSIFFAFFSCLAWLYIAGRLWQDAENRMLLSNLLMKNSAERPKVLTVEDKLMVLGCKDLERRIVEAEMEITLAKSQGFLTDQLKQPGNSSQKKLLAVIGVYTGFGSRLNRNVFRGSWMPTGNSLKKLEERGIVIRFVIGRSPNRGDSLDRNIDEENRATKDFLILDGHEEADEESPKKAKFFFSTAIQNWDAEFYVKVDNNIALDLEGLIELLESRRGQDSVYLGCMKSGEVVAEEYFRHASGSLLILSKNFAQYININSASLKTYAHEDTSIGSWMMGIQATYIDENRACCSGSVQDKVCSLS</sequence>
<dbReference type="Pfam" id="PF13334">
    <property type="entry name" value="DUF4094"/>
    <property type="match status" value="1"/>
</dbReference>
<feature type="domain" description="DUF4094" evidence="14">
    <location>
        <begin position="35"/>
        <end position="110"/>
    </location>
</feature>
<dbReference type="GO" id="GO:0008378">
    <property type="term" value="F:galactosyltransferase activity"/>
    <property type="evidence" value="ECO:0007669"/>
    <property type="project" value="TreeGrafter"/>
</dbReference>
<comment type="subcellular location">
    <subcellularLocation>
        <location evidence="2 13">Golgi apparatus membrane</location>
        <topology evidence="2 13">Single-pass type II membrane protein</topology>
    </subcellularLocation>
</comment>
<dbReference type="Proteomes" id="UP000243975">
    <property type="component" value="Unassembled WGS sequence"/>
</dbReference>
<dbReference type="EMBL" id="LEKV01003413">
    <property type="protein sequence ID" value="KVH99807.1"/>
    <property type="molecule type" value="Genomic_DNA"/>
</dbReference>
<evidence type="ECO:0000313" key="16">
    <source>
        <dbReference type="Proteomes" id="UP000243975"/>
    </source>
</evidence>
<organism evidence="15 16">
    <name type="scientific">Cynara cardunculus var. scolymus</name>
    <name type="common">Globe artichoke</name>
    <name type="synonym">Cynara scolymus</name>
    <dbReference type="NCBI Taxonomy" id="59895"/>
    <lineage>
        <taxon>Eukaryota</taxon>
        <taxon>Viridiplantae</taxon>
        <taxon>Streptophyta</taxon>
        <taxon>Embryophyta</taxon>
        <taxon>Tracheophyta</taxon>
        <taxon>Spermatophyta</taxon>
        <taxon>Magnoliopsida</taxon>
        <taxon>eudicotyledons</taxon>
        <taxon>Gunneridae</taxon>
        <taxon>Pentapetalae</taxon>
        <taxon>asterids</taxon>
        <taxon>campanulids</taxon>
        <taxon>Asterales</taxon>
        <taxon>Asteraceae</taxon>
        <taxon>Carduoideae</taxon>
        <taxon>Cardueae</taxon>
        <taxon>Carduinae</taxon>
        <taxon>Cynara</taxon>
    </lineage>
</organism>
<evidence type="ECO:0000256" key="4">
    <source>
        <dbReference type="ARBA" id="ARBA00008661"/>
    </source>
</evidence>
<evidence type="ECO:0000256" key="12">
    <source>
        <dbReference type="ARBA" id="ARBA00023211"/>
    </source>
</evidence>
<evidence type="ECO:0000256" key="1">
    <source>
        <dbReference type="ARBA" id="ARBA00001936"/>
    </source>
</evidence>
<keyword evidence="12 13" id="KW-0464">Manganese</keyword>
<dbReference type="PANTHER" id="PTHR11214:SF124">
    <property type="entry name" value="HYDROXYPROLINE O-GALACTOSYLTRANSFERASE HPGT3"/>
    <property type="match status" value="1"/>
</dbReference>
<gene>
    <name evidence="15" type="ORF">Ccrd_021944</name>
</gene>
<keyword evidence="11 13" id="KW-0472">Membrane</keyword>
<keyword evidence="9 13" id="KW-1133">Transmembrane helix</keyword>
<dbReference type="Gramene" id="KVH99807">
    <property type="protein sequence ID" value="KVH99807"/>
    <property type="gene ID" value="Ccrd_021944"/>
</dbReference>
<dbReference type="OMA" id="GSHLNRN"/>
<keyword evidence="8 13" id="KW-0735">Signal-anchor</keyword>
<evidence type="ECO:0000256" key="5">
    <source>
        <dbReference type="ARBA" id="ARBA00022676"/>
    </source>
</evidence>
<evidence type="ECO:0000256" key="10">
    <source>
        <dbReference type="ARBA" id="ARBA00023034"/>
    </source>
</evidence>
<proteinExistence type="inferred from homology"/>
<comment type="caution">
    <text evidence="15">The sequence shown here is derived from an EMBL/GenBank/DDBJ whole genome shotgun (WGS) entry which is preliminary data.</text>
</comment>
<evidence type="ECO:0000256" key="13">
    <source>
        <dbReference type="RuleBase" id="RU363063"/>
    </source>
</evidence>
<keyword evidence="16" id="KW-1185">Reference proteome</keyword>
<keyword evidence="10 13" id="KW-0333">Golgi apparatus</keyword>
<comment type="similarity">
    <text evidence="4 13">Belongs to the glycosyltransferase 31 family.</text>
</comment>
<accession>A0A118JZN1</accession>
<comment type="cofactor">
    <cofactor evidence="1 13">
        <name>Mn(2+)</name>
        <dbReference type="ChEBI" id="CHEBI:29035"/>
    </cofactor>
</comment>
<dbReference type="EC" id="2.4.1.-" evidence="13"/>
<evidence type="ECO:0000256" key="8">
    <source>
        <dbReference type="ARBA" id="ARBA00022968"/>
    </source>
</evidence>
<evidence type="ECO:0000256" key="6">
    <source>
        <dbReference type="ARBA" id="ARBA00022679"/>
    </source>
</evidence>
<dbReference type="GO" id="GO:0000139">
    <property type="term" value="C:Golgi membrane"/>
    <property type="evidence" value="ECO:0007669"/>
    <property type="project" value="UniProtKB-SubCell"/>
</dbReference>
<dbReference type="UniPathway" id="UPA00378"/>
<dbReference type="Pfam" id="PF01762">
    <property type="entry name" value="Galactosyl_T"/>
    <property type="match status" value="1"/>
</dbReference>
<evidence type="ECO:0000256" key="2">
    <source>
        <dbReference type="ARBA" id="ARBA00004323"/>
    </source>
</evidence>
<feature type="transmembrane region" description="Helical" evidence="13">
    <location>
        <begin position="33"/>
        <end position="55"/>
    </location>
</feature>